<sequence length="373" mass="40810">MKMIITRRFLKNLGMLVLGISMAISCSKGSDIADDVENEISKEEDKTEEPADEIPKEVAPDETLLNAAEFIQSEDSLTMSAEALDAIDDTLEEMLSDESGKVTFFVPSNEAFTEFLSSLKEYTNVLDFDEALEKEILAQVLKYHAIIGGANFSTELSNGSVLETLQSEEIKITVDGDVYIIDTTQIKARITTADIEVANGVIHIIDKVLIPDSVLADLFPKASLIDLINETDELSMFAEGIKEAGLESRFNEGDYTVFAPTNAAIEKLFSTLGNDYNSFADFTNILEKQALKEIILGHVVEAVVARNDLKIGVLPTLVEDDAVEVIEGAAGLALQDASEFKTNFVEFDMEASNGVIHTIDKILIPQKALLLID</sequence>
<feature type="signal peptide" evidence="1">
    <location>
        <begin position="1"/>
        <end position="23"/>
    </location>
</feature>
<dbReference type="Pfam" id="PF02469">
    <property type="entry name" value="Fasciclin"/>
    <property type="match status" value="2"/>
</dbReference>
<dbReference type="EMBL" id="RCNR01000053">
    <property type="protein sequence ID" value="MUH37827.1"/>
    <property type="molecule type" value="Genomic_DNA"/>
</dbReference>
<dbReference type="Proteomes" id="UP000540519">
    <property type="component" value="Unassembled WGS sequence"/>
</dbReference>
<evidence type="ECO:0000313" key="4">
    <source>
        <dbReference type="Proteomes" id="UP000540519"/>
    </source>
</evidence>
<dbReference type="InterPro" id="IPR050904">
    <property type="entry name" value="Adhesion/Biosynth-related"/>
</dbReference>
<feature type="domain" description="FAS1" evidence="2">
    <location>
        <begin position="221"/>
        <end position="363"/>
    </location>
</feature>
<dbReference type="PANTHER" id="PTHR10900">
    <property type="entry name" value="PERIOSTIN-RELATED"/>
    <property type="match status" value="1"/>
</dbReference>
<dbReference type="OrthoDB" id="9800666at2"/>
<keyword evidence="4" id="KW-1185">Reference proteome</keyword>
<dbReference type="Gene3D" id="2.30.180.10">
    <property type="entry name" value="FAS1 domain"/>
    <property type="match status" value="2"/>
</dbReference>
<dbReference type="SUPFAM" id="SSF82153">
    <property type="entry name" value="FAS1 domain"/>
    <property type="match status" value="2"/>
</dbReference>
<dbReference type="PANTHER" id="PTHR10900:SF77">
    <property type="entry name" value="FI19380P1"/>
    <property type="match status" value="1"/>
</dbReference>
<organism evidence="3 4">
    <name type="scientific">Zobellia amurskyensis</name>
    <dbReference type="NCBI Taxonomy" id="248905"/>
    <lineage>
        <taxon>Bacteria</taxon>
        <taxon>Pseudomonadati</taxon>
        <taxon>Bacteroidota</taxon>
        <taxon>Flavobacteriia</taxon>
        <taxon>Flavobacteriales</taxon>
        <taxon>Flavobacteriaceae</taxon>
        <taxon>Zobellia</taxon>
    </lineage>
</organism>
<proteinExistence type="predicted"/>
<evidence type="ECO:0000256" key="1">
    <source>
        <dbReference type="SAM" id="SignalP"/>
    </source>
</evidence>
<protein>
    <submittedName>
        <fullName evidence="3">Fasciclin domain-containing protein</fullName>
    </submittedName>
</protein>
<dbReference type="GO" id="GO:0005615">
    <property type="term" value="C:extracellular space"/>
    <property type="evidence" value="ECO:0007669"/>
    <property type="project" value="TreeGrafter"/>
</dbReference>
<evidence type="ECO:0000259" key="2">
    <source>
        <dbReference type="PROSITE" id="PS50213"/>
    </source>
</evidence>
<dbReference type="SMART" id="SM00554">
    <property type="entry name" value="FAS1"/>
    <property type="match status" value="2"/>
</dbReference>
<accession>A0A7X2ZWT1</accession>
<feature type="chain" id="PRO_5030744415" evidence="1">
    <location>
        <begin position="24"/>
        <end position="373"/>
    </location>
</feature>
<gene>
    <name evidence="3" type="ORF">D9O36_18395</name>
</gene>
<keyword evidence="1" id="KW-0732">Signal</keyword>
<dbReference type="PROSITE" id="PS51257">
    <property type="entry name" value="PROKAR_LIPOPROTEIN"/>
    <property type="match status" value="1"/>
</dbReference>
<feature type="domain" description="FAS1" evidence="2">
    <location>
        <begin position="64"/>
        <end position="209"/>
    </location>
</feature>
<dbReference type="PROSITE" id="PS50213">
    <property type="entry name" value="FAS1"/>
    <property type="match status" value="2"/>
</dbReference>
<evidence type="ECO:0000313" key="3">
    <source>
        <dbReference type="EMBL" id="MUH37827.1"/>
    </source>
</evidence>
<comment type="caution">
    <text evidence="3">The sequence shown here is derived from an EMBL/GenBank/DDBJ whole genome shotgun (WGS) entry which is preliminary data.</text>
</comment>
<reference evidence="3 4" key="1">
    <citation type="journal article" date="2019" name="Mar. Drugs">
        <title>Comparative Genomics and CAZyme Genome Repertoires of Marine Zobellia amurskyensis KMM 3526(T) and Zobellia laminariae KMM 3676(T).</title>
        <authorList>
            <person name="Chernysheva N."/>
            <person name="Bystritskaya E."/>
            <person name="Stenkova A."/>
            <person name="Golovkin I."/>
            <person name="Nedashkovskaya O."/>
            <person name="Isaeva M."/>
        </authorList>
    </citation>
    <scope>NUCLEOTIDE SEQUENCE [LARGE SCALE GENOMIC DNA]</scope>
    <source>
        <strain evidence="3 4">KMM 3526</strain>
    </source>
</reference>
<dbReference type="InterPro" id="IPR036378">
    <property type="entry name" value="FAS1_dom_sf"/>
</dbReference>
<name>A0A7X2ZWT1_9FLAO</name>
<dbReference type="AlphaFoldDB" id="A0A7X2ZWT1"/>
<dbReference type="InterPro" id="IPR000782">
    <property type="entry name" value="FAS1_domain"/>
</dbReference>